<dbReference type="PANTHER" id="PTHR30329">
    <property type="entry name" value="STATOR ELEMENT OF FLAGELLAR MOTOR COMPLEX"/>
    <property type="match status" value="1"/>
</dbReference>
<dbReference type="RefSeq" id="WP_226182972.1">
    <property type="nucleotide sequence ID" value="NZ_JAJADQ010000002.1"/>
</dbReference>
<keyword evidence="9" id="KW-1185">Reference proteome</keyword>
<feature type="domain" description="OmpA-like" evidence="7">
    <location>
        <begin position="534"/>
        <end position="651"/>
    </location>
</feature>
<evidence type="ECO:0000256" key="3">
    <source>
        <dbReference type="ARBA" id="ARBA00023237"/>
    </source>
</evidence>
<dbReference type="PANTHER" id="PTHR30329:SF21">
    <property type="entry name" value="LIPOPROTEIN YIAD-RELATED"/>
    <property type="match status" value="1"/>
</dbReference>
<evidence type="ECO:0000256" key="5">
    <source>
        <dbReference type="SAM" id="MobiDB-lite"/>
    </source>
</evidence>
<accession>A0ABS8A8L4</accession>
<dbReference type="InterPro" id="IPR036737">
    <property type="entry name" value="OmpA-like_sf"/>
</dbReference>
<dbReference type="Gene3D" id="2.60.40.1120">
    <property type="entry name" value="Carboxypeptidase-like, regulatory domain"/>
    <property type="match status" value="1"/>
</dbReference>
<proteinExistence type="predicted"/>
<feature type="signal peptide" evidence="6">
    <location>
        <begin position="1"/>
        <end position="27"/>
    </location>
</feature>
<feature type="region of interest" description="Disordered" evidence="5">
    <location>
        <begin position="652"/>
        <end position="755"/>
    </location>
</feature>
<evidence type="ECO:0000256" key="6">
    <source>
        <dbReference type="SAM" id="SignalP"/>
    </source>
</evidence>
<evidence type="ECO:0000256" key="1">
    <source>
        <dbReference type="ARBA" id="ARBA00004442"/>
    </source>
</evidence>
<sequence>MDNLVRRLLKASCTFALAAAVAQPALAQSTRKTLKTANKFFDQENYRASIPFYEQVLAKEPNNALALFRAGIAYMSFDKEKASDYIYKAQRLKPKVSKDVEYWLGRVDHLNYNFDEAIAHFQAYNTSLSKKDTRKAALAQLIQHSKNAKIQFNSPKDIFVKNLGPTINTAFSEHSPVISADDKLLLFTSRGENVTGATGSTANPKNKSVAADGEYYEDIFEAKRIDDENWEKPRSLSGALNGKGHDASIQVFDNDTKMLMYRQDENGDIFYSEKGGTDWTEPKKLNNNINSKAFESDAYITPDGLTIYFSTSKFSEQNTLDIYYATRQAGGDWGTPKSLGNVVNTPYDDDSPYLSKDGKTLYFSSRGHNTMGGYDIFKSEYDSVGRTWGRPENMGYPVNTPDDDTYYRLSPDGSYAYLSSYRIGGYGEKDIYTINYIKNAIIRGKVYSQRDSTIIPGVELVFSGTQADKTALSYRDVTKPETGDYQVSVLSGRTYQVAVSKDGKNIETQEFAVPVSTSDSTVIEKNFYVPYVDTTNTGMFAFKKIYFDTDKYKLRPESIKELNNISGILKANPGVNISIEGHCDSRNTDEYNIVLGQNRADAAYNYLKKNGIAETRLTTVSYGERRPAATNDSPENMQLNRRVEFRVILKEGEAMPTMNTGAGTSGAGSGTGTGSGAPGSSGNNPAAPLVPGKSKVKMADGTKVKTKVDEDDDKVKVKAKGPAGEESKTKTKNGTIDAKTKDANGEKTKVKTDND</sequence>
<keyword evidence="6" id="KW-0732">Signal</keyword>
<feature type="compositionally biased region" description="Gly residues" evidence="5">
    <location>
        <begin position="663"/>
        <end position="679"/>
    </location>
</feature>
<dbReference type="InterPro" id="IPR011990">
    <property type="entry name" value="TPR-like_helical_dom_sf"/>
</dbReference>
<protein>
    <submittedName>
        <fullName evidence="8">OmpA family protein</fullName>
    </submittedName>
</protein>
<dbReference type="SUPFAM" id="SSF103088">
    <property type="entry name" value="OmpA-like"/>
    <property type="match status" value="1"/>
</dbReference>
<dbReference type="InterPro" id="IPR011659">
    <property type="entry name" value="WD40"/>
</dbReference>
<organism evidence="8 9">
    <name type="scientific">Hymenobacter nitidus</name>
    <dbReference type="NCBI Taxonomy" id="2880929"/>
    <lineage>
        <taxon>Bacteria</taxon>
        <taxon>Pseudomonadati</taxon>
        <taxon>Bacteroidota</taxon>
        <taxon>Cytophagia</taxon>
        <taxon>Cytophagales</taxon>
        <taxon>Hymenobacteraceae</taxon>
        <taxon>Hymenobacter</taxon>
    </lineage>
</organism>
<feature type="chain" id="PRO_5046387080" evidence="6">
    <location>
        <begin position="28"/>
        <end position="755"/>
    </location>
</feature>
<evidence type="ECO:0000313" key="8">
    <source>
        <dbReference type="EMBL" id="MCB2376742.1"/>
    </source>
</evidence>
<dbReference type="PROSITE" id="PS51123">
    <property type="entry name" value="OMPA_2"/>
    <property type="match status" value="1"/>
</dbReference>
<reference evidence="8" key="1">
    <citation type="submission" date="2021-10" db="EMBL/GenBank/DDBJ databases">
        <authorList>
            <person name="Dean J.D."/>
            <person name="Kim M.K."/>
            <person name="Newey C.N."/>
            <person name="Stoker T.S."/>
            <person name="Thompson D.W."/>
            <person name="Grose J.H."/>
        </authorList>
    </citation>
    <scope>NUCLEOTIDE SEQUENCE</scope>
    <source>
        <strain evidence="8">BT635</strain>
    </source>
</reference>
<evidence type="ECO:0000256" key="2">
    <source>
        <dbReference type="ARBA" id="ARBA00023136"/>
    </source>
</evidence>
<dbReference type="Gene3D" id="1.25.40.10">
    <property type="entry name" value="Tetratricopeptide repeat domain"/>
    <property type="match status" value="1"/>
</dbReference>
<evidence type="ECO:0000313" key="9">
    <source>
        <dbReference type="Proteomes" id="UP001165297"/>
    </source>
</evidence>
<evidence type="ECO:0000259" key="7">
    <source>
        <dbReference type="PROSITE" id="PS51123"/>
    </source>
</evidence>
<gene>
    <name evidence="8" type="ORF">LGH70_04075</name>
</gene>
<name>A0ABS8A8L4_9BACT</name>
<dbReference type="EMBL" id="JAJADQ010000002">
    <property type="protein sequence ID" value="MCB2376742.1"/>
    <property type="molecule type" value="Genomic_DNA"/>
</dbReference>
<comment type="subcellular location">
    <subcellularLocation>
        <location evidence="1">Cell outer membrane</location>
    </subcellularLocation>
</comment>
<dbReference type="InterPro" id="IPR050330">
    <property type="entry name" value="Bact_OuterMem_StrucFunc"/>
</dbReference>
<comment type="caution">
    <text evidence="8">The sequence shown here is derived from an EMBL/GenBank/DDBJ whole genome shotgun (WGS) entry which is preliminary data.</text>
</comment>
<keyword evidence="3" id="KW-0998">Cell outer membrane</keyword>
<dbReference type="CDD" id="cd07185">
    <property type="entry name" value="OmpA_C-like"/>
    <property type="match status" value="1"/>
</dbReference>
<dbReference type="Proteomes" id="UP001165297">
    <property type="component" value="Unassembled WGS sequence"/>
</dbReference>
<dbReference type="Gene3D" id="2.120.10.10">
    <property type="match status" value="1"/>
</dbReference>
<dbReference type="Pfam" id="PF00691">
    <property type="entry name" value="OmpA"/>
    <property type="match status" value="1"/>
</dbReference>
<keyword evidence="2 4" id="KW-0472">Membrane</keyword>
<dbReference type="SUPFAM" id="SSF82171">
    <property type="entry name" value="DPP6 N-terminal domain-like"/>
    <property type="match status" value="1"/>
</dbReference>
<evidence type="ECO:0000256" key="4">
    <source>
        <dbReference type="PROSITE-ProRule" id="PRU00473"/>
    </source>
</evidence>
<feature type="compositionally biased region" description="Basic and acidic residues" evidence="5">
    <location>
        <begin position="738"/>
        <end position="755"/>
    </location>
</feature>
<dbReference type="InterPro" id="IPR006665">
    <property type="entry name" value="OmpA-like"/>
</dbReference>
<dbReference type="Gene3D" id="3.30.1330.60">
    <property type="entry name" value="OmpA-like domain"/>
    <property type="match status" value="1"/>
</dbReference>
<dbReference type="Pfam" id="PF07676">
    <property type="entry name" value="PD40"/>
    <property type="match status" value="3"/>
</dbReference>
<dbReference type="PRINTS" id="PR01021">
    <property type="entry name" value="OMPADOMAIN"/>
</dbReference>
<feature type="compositionally biased region" description="Basic and acidic residues" evidence="5">
    <location>
        <begin position="697"/>
        <end position="716"/>
    </location>
</feature>
<dbReference type="InterPro" id="IPR006664">
    <property type="entry name" value="OMP_bac"/>
</dbReference>
<dbReference type="SUPFAM" id="SSF48452">
    <property type="entry name" value="TPR-like"/>
    <property type="match status" value="1"/>
</dbReference>